<sequence length="78" mass="8948">MKQQITIIDYAFNGPITCFIHVQGYDETKEQKFSGMIRMVDGTPYGDIVSKNKSPLSAECIQSIKDYVIQKYKNGYFI</sequence>
<reference evidence="2" key="2">
    <citation type="submission" date="2016-03" db="EMBL/GenBank/DDBJ databases">
        <authorList>
            <person name="Ploux O."/>
        </authorList>
    </citation>
    <scope>NUCLEOTIDE SEQUENCE [LARGE SCALE GENOMIC DNA]</scope>
    <source>
        <strain evidence="2">PP9</strain>
    </source>
</reference>
<proteinExistence type="predicted"/>
<name>A0A143HBS5_9BACL</name>
<dbReference type="KEGG" id="rst:ATY39_05375"/>
<dbReference type="AlphaFoldDB" id="A0A143HBS5"/>
<gene>
    <name evidence="1" type="ORF">ATY39_05375</name>
</gene>
<protein>
    <submittedName>
        <fullName evidence="1">Uncharacterized protein</fullName>
    </submittedName>
</protein>
<accession>A0A143HBS5</accession>
<dbReference type="RefSeq" id="WP_066786892.1">
    <property type="nucleotide sequence ID" value="NZ_CP014806.1"/>
</dbReference>
<evidence type="ECO:0000313" key="1">
    <source>
        <dbReference type="EMBL" id="AMW98935.1"/>
    </source>
</evidence>
<evidence type="ECO:0000313" key="2">
    <source>
        <dbReference type="Proteomes" id="UP000076021"/>
    </source>
</evidence>
<reference evidence="1 2" key="1">
    <citation type="journal article" date="2016" name="Genome Announc.">
        <title>Whole-Genome Sequence of Rummeliibacillus stabekisii Strain PP9 Isolated from Antarctic Soil.</title>
        <authorList>
            <person name="da Mota F.F."/>
            <person name="Vollu R.E."/>
            <person name="Jurelevicius D."/>
            <person name="Seldin L."/>
        </authorList>
    </citation>
    <scope>NUCLEOTIDE SEQUENCE [LARGE SCALE GENOMIC DNA]</scope>
    <source>
        <strain evidence="1 2">PP9</strain>
    </source>
</reference>
<dbReference type="STRING" id="241244.ATY39_05375"/>
<organism evidence="1 2">
    <name type="scientific">Rummeliibacillus stabekisii</name>
    <dbReference type="NCBI Taxonomy" id="241244"/>
    <lineage>
        <taxon>Bacteria</taxon>
        <taxon>Bacillati</taxon>
        <taxon>Bacillota</taxon>
        <taxon>Bacilli</taxon>
        <taxon>Bacillales</taxon>
        <taxon>Caryophanaceae</taxon>
        <taxon>Rummeliibacillus</taxon>
    </lineage>
</organism>
<dbReference type="OrthoDB" id="2428283at2"/>
<dbReference type="EMBL" id="CP014806">
    <property type="protein sequence ID" value="AMW98935.1"/>
    <property type="molecule type" value="Genomic_DNA"/>
</dbReference>
<keyword evidence="2" id="KW-1185">Reference proteome</keyword>
<dbReference type="Proteomes" id="UP000076021">
    <property type="component" value="Chromosome"/>
</dbReference>